<dbReference type="Pfam" id="PF21790">
    <property type="entry name" value="OGG"/>
    <property type="match status" value="1"/>
</dbReference>
<name>A0A6L9S843_9ACTN</name>
<evidence type="ECO:0000313" key="1">
    <source>
        <dbReference type="EMBL" id="NEE01183.1"/>
    </source>
</evidence>
<proteinExistence type="predicted"/>
<dbReference type="EMBL" id="JAAGOA010000008">
    <property type="protein sequence ID" value="NEE01183.1"/>
    <property type="molecule type" value="Genomic_DNA"/>
</dbReference>
<evidence type="ECO:0000313" key="2">
    <source>
        <dbReference type="Proteomes" id="UP000475214"/>
    </source>
</evidence>
<dbReference type="RefSeq" id="WP_163738312.1">
    <property type="nucleotide sequence ID" value="NZ_JAAGOA010000008.1"/>
</dbReference>
<comment type="caution">
    <text evidence="1">The sequence shown here is derived from an EMBL/GenBank/DDBJ whole genome shotgun (WGS) entry which is preliminary data.</text>
</comment>
<reference evidence="1 2" key="1">
    <citation type="submission" date="2020-02" db="EMBL/GenBank/DDBJ databases">
        <authorList>
            <person name="Li X.-J."/>
            <person name="Han X.-M."/>
        </authorList>
    </citation>
    <scope>NUCLEOTIDE SEQUENCE [LARGE SCALE GENOMIC DNA]</scope>
    <source>
        <strain evidence="1 2">CCTCC AB 2017055</strain>
    </source>
</reference>
<dbReference type="InterPro" id="IPR048868">
    <property type="entry name" value="OGG-like_put"/>
</dbReference>
<sequence length="241" mass="26566">MPSVLSGVGPAPPELISWLRSWSRQDAVLDQSFDLNVAWWNARIIGLPGGPVKSADDSLDRGPISRRYLFGLGEEAVTDDTGEAALRLLWHTLLWGTGNSNRGNRRRIDSIRVDPAGMGRLLHSAAATARTDPAEAFRLLRRRRATVKGFGPAFFTKFLYFAGGGDPRHPCLIVDSRVQRTLHTCTGGQHALLKPDFGYRVDAYIAALTVLETWAAELSVAGDEVERWAFAHTGPRTEHRP</sequence>
<dbReference type="AlphaFoldDB" id="A0A6L9S843"/>
<keyword evidence="2" id="KW-1185">Reference proteome</keyword>
<organism evidence="1 2">
    <name type="scientific">Phytoactinopolyspora halotolerans</name>
    <dbReference type="NCBI Taxonomy" id="1981512"/>
    <lineage>
        <taxon>Bacteria</taxon>
        <taxon>Bacillati</taxon>
        <taxon>Actinomycetota</taxon>
        <taxon>Actinomycetes</taxon>
        <taxon>Jiangellales</taxon>
        <taxon>Jiangellaceae</taxon>
        <taxon>Phytoactinopolyspora</taxon>
    </lineage>
</organism>
<protein>
    <submittedName>
        <fullName evidence="1">Uncharacterized protein</fullName>
    </submittedName>
</protein>
<accession>A0A6L9S843</accession>
<gene>
    <name evidence="1" type="ORF">G1H10_13500</name>
</gene>
<dbReference type="Proteomes" id="UP000475214">
    <property type="component" value="Unassembled WGS sequence"/>
</dbReference>